<keyword evidence="1" id="KW-0472">Membrane</keyword>
<evidence type="ECO:0000259" key="2">
    <source>
        <dbReference type="Pfam" id="PF13240"/>
    </source>
</evidence>
<sequence>MALIKCPECGKEISDASTACIHCGYPISKNPDVQKKVKSNIENKEKETPKSEAEEEKTKAGCIWIGFTAIILLFFAIGIMGEIDSSSASTKPKSYTPTYEYNIPDYEYDVPDDGLSGGEYWCMGKGDTCQNKTYSAYDFYCSSCDPDGDNIEG</sequence>
<comment type="caution">
    <text evidence="3">The sequence shown here is derived from an EMBL/GenBank/DDBJ whole genome shotgun (WGS) entry which is preliminary data.</text>
</comment>
<keyword evidence="1" id="KW-1133">Transmembrane helix</keyword>
<keyword evidence="1" id="KW-0812">Transmembrane</keyword>
<dbReference type="InterPro" id="IPR026870">
    <property type="entry name" value="Zinc_ribbon_dom"/>
</dbReference>
<proteinExistence type="predicted"/>
<dbReference type="AlphaFoldDB" id="A0A0D8IWU0"/>
<dbReference type="Pfam" id="PF13240">
    <property type="entry name" value="Zn_Ribbon_1"/>
    <property type="match status" value="1"/>
</dbReference>
<feature type="domain" description="Zinc-ribbon" evidence="2">
    <location>
        <begin position="5"/>
        <end position="27"/>
    </location>
</feature>
<evidence type="ECO:0000313" key="4">
    <source>
        <dbReference type="Proteomes" id="UP000032483"/>
    </source>
</evidence>
<dbReference type="GeneID" id="42857661"/>
<name>A0A0D8IWU0_9FIRM</name>
<gene>
    <name evidence="3" type="ORF">TQ39_13905</name>
</gene>
<keyword evidence="4" id="KW-1185">Reference proteome</keyword>
<dbReference type="RefSeq" id="WP_050005951.1">
    <property type="nucleotide sequence ID" value="NZ_CAQJQL010000033.1"/>
</dbReference>
<dbReference type="Proteomes" id="UP000032483">
    <property type="component" value="Unassembled WGS sequence"/>
</dbReference>
<organism evidence="3 4">
    <name type="scientific">Ruthenibacterium lactatiformans</name>
    <dbReference type="NCBI Taxonomy" id="1550024"/>
    <lineage>
        <taxon>Bacteria</taxon>
        <taxon>Bacillati</taxon>
        <taxon>Bacillota</taxon>
        <taxon>Clostridia</taxon>
        <taxon>Eubacteriales</taxon>
        <taxon>Oscillospiraceae</taxon>
        <taxon>Ruthenibacterium</taxon>
    </lineage>
</organism>
<reference evidence="3" key="1">
    <citation type="submission" date="2015-02" db="EMBL/GenBank/DDBJ databases">
        <title>A novel member of the family Ruminococcaceae isolated from human feces.</title>
        <authorList>
            <person name="Shkoporov A.N."/>
            <person name="Chaplin A.V."/>
            <person name="Motuzova O.V."/>
            <person name="Kafarskaia L.I."/>
            <person name="Khokhlova E.V."/>
            <person name="Efimov B.A."/>
        </authorList>
    </citation>
    <scope>NUCLEOTIDE SEQUENCE [LARGE SCALE GENOMIC DNA]</scope>
    <source>
        <strain evidence="3">585-1</strain>
    </source>
</reference>
<evidence type="ECO:0000256" key="1">
    <source>
        <dbReference type="SAM" id="Phobius"/>
    </source>
</evidence>
<dbReference type="Gene3D" id="2.20.28.30">
    <property type="entry name" value="RNA polymerase ii, chain L"/>
    <property type="match status" value="1"/>
</dbReference>
<accession>A0A0D8IWU0</accession>
<feature type="transmembrane region" description="Helical" evidence="1">
    <location>
        <begin position="60"/>
        <end position="81"/>
    </location>
</feature>
<dbReference type="EMBL" id="JXXK01000022">
    <property type="protein sequence ID" value="KJF39180.1"/>
    <property type="molecule type" value="Genomic_DNA"/>
</dbReference>
<evidence type="ECO:0000313" key="3">
    <source>
        <dbReference type="EMBL" id="KJF39180.1"/>
    </source>
</evidence>
<protein>
    <recommendedName>
        <fullName evidence="2">Zinc-ribbon domain-containing protein</fullName>
    </recommendedName>
</protein>